<reference evidence="5 6" key="1">
    <citation type="submission" date="2023-12" db="EMBL/GenBank/DDBJ databases">
        <title>A high-quality genome assembly for Dillenia turbinata (Dilleniales).</title>
        <authorList>
            <person name="Chanderbali A."/>
        </authorList>
    </citation>
    <scope>NUCLEOTIDE SEQUENCE [LARGE SCALE GENOMIC DNA]</scope>
    <source>
        <strain evidence="5">LSX21</strain>
        <tissue evidence="5">Leaf</tissue>
    </source>
</reference>
<dbReference type="InterPro" id="IPR013805">
    <property type="entry name" value="GrpE_CC"/>
</dbReference>
<comment type="caution">
    <text evidence="5">The sequence shown here is derived from an EMBL/GenBank/DDBJ whole genome shotgun (WGS) entry which is preliminary data.</text>
</comment>
<dbReference type="GO" id="GO:0000774">
    <property type="term" value="F:adenyl-nucleotide exchange factor activity"/>
    <property type="evidence" value="ECO:0007669"/>
    <property type="project" value="InterPro"/>
</dbReference>
<dbReference type="Gene3D" id="2.30.22.10">
    <property type="entry name" value="Head domain of nucleotide exchange factor GrpE"/>
    <property type="match status" value="1"/>
</dbReference>
<evidence type="ECO:0000256" key="2">
    <source>
        <dbReference type="ARBA" id="ARBA00023186"/>
    </source>
</evidence>
<dbReference type="SUPFAM" id="SSF51064">
    <property type="entry name" value="Head domain of nucleotide exchange factor GrpE"/>
    <property type="match status" value="1"/>
</dbReference>
<dbReference type="InterPro" id="IPR000740">
    <property type="entry name" value="GrpE"/>
</dbReference>
<gene>
    <name evidence="5" type="ORF">RJ641_031980</name>
</gene>
<dbReference type="SUPFAM" id="SSF58014">
    <property type="entry name" value="Coiled-coil domain of nucleotide exchange factor GrpE"/>
    <property type="match status" value="1"/>
</dbReference>
<dbReference type="GO" id="GO:0042803">
    <property type="term" value="F:protein homodimerization activity"/>
    <property type="evidence" value="ECO:0007669"/>
    <property type="project" value="InterPro"/>
</dbReference>
<feature type="region of interest" description="Disordered" evidence="4">
    <location>
        <begin position="1"/>
        <end position="25"/>
    </location>
</feature>
<dbReference type="EMBL" id="JBAMMX010000006">
    <property type="protein sequence ID" value="KAK6938472.1"/>
    <property type="molecule type" value="Genomic_DNA"/>
</dbReference>
<accession>A0AAN8W3N0</accession>
<dbReference type="AlphaFoldDB" id="A0AAN8W3N0"/>
<dbReference type="PRINTS" id="PR00773">
    <property type="entry name" value="GRPEPROTEIN"/>
</dbReference>
<dbReference type="CDD" id="cd00446">
    <property type="entry name" value="GrpE"/>
    <property type="match status" value="1"/>
</dbReference>
<dbReference type="Proteomes" id="UP001370490">
    <property type="component" value="Unassembled WGS sequence"/>
</dbReference>
<evidence type="ECO:0000256" key="1">
    <source>
        <dbReference type="ARBA" id="ARBA00009054"/>
    </source>
</evidence>
<dbReference type="HAMAP" id="MF_01151">
    <property type="entry name" value="GrpE"/>
    <property type="match status" value="1"/>
</dbReference>
<dbReference type="PANTHER" id="PTHR21237">
    <property type="entry name" value="GRPE PROTEIN"/>
    <property type="match status" value="1"/>
</dbReference>
<organism evidence="5 6">
    <name type="scientific">Dillenia turbinata</name>
    <dbReference type="NCBI Taxonomy" id="194707"/>
    <lineage>
        <taxon>Eukaryota</taxon>
        <taxon>Viridiplantae</taxon>
        <taxon>Streptophyta</taxon>
        <taxon>Embryophyta</taxon>
        <taxon>Tracheophyta</taxon>
        <taxon>Spermatophyta</taxon>
        <taxon>Magnoliopsida</taxon>
        <taxon>eudicotyledons</taxon>
        <taxon>Gunneridae</taxon>
        <taxon>Pentapetalae</taxon>
        <taxon>Dilleniales</taxon>
        <taxon>Dilleniaceae</taxon>
        <taxon>Dillenia</taxon>
    </lineage>
</organism>
<evidence type="ECO:0000313" key="5">
    <source>
        <dbReference type="EMBL" id="KAK6938472.1"/>
    </source>
</evidence>
<protein>
    <submittedName>
        <fullName evidence="5">GrpE nucleotide exchange factor</fullName>
    </submittedName>
</protein>
<dbReference type="InterPro" id="IPR009012">
    <property type="entry name" value="GrpE_head"/>
</dbReference>
<keyword evidence="6" id="KW-1185">Reference proteome</keyword>
<feature type="compositionally biased region" description="Low complexity" evidence="4">
    <location>
        <begin position="11"/>
        <end position="25"/>
    </location>
</feature>
<keyword evidence="2" id="KW-0143">Chaperone</keyword>
<dbReference type="Pfam" id="PF01025">
    <property type="entry name" value="GrpE"/>
    <property type="match status" value="1"/>
</dbReference>
<comment type="similarity">
    <text evidence="1 3">Belongs to the GrpE family.</text>
</comment>
<feature type="region of interest" description="Disordered" evidence="4">
    <location>
        <begin position="263"/>
        <end position="285"/>
    </location>
</feature>
<sequence>MITSNPISVRPSSMAFSLSSPSSSSSLSSSFSSSSISSAIVHSIIVSGAAFPKLSKTLKLKSLSLQPHKSKLGYSLSISSPCTRCFKPLVAVTAEDSSDAVLSGDAKTVSGIEAMIDVVEKEKNELVQKITSGKEKFIRLQADFDNFRTRIEKEKLTVRSDAQGEVVEALLPMVDNFERAKQQLGPETEKEKKIDASYQGIYKQFVNIMRSLRVAALHEAIACEESQEHKGGVIIEEFQRGFLLGDRLLRPAMVKVLAGPGRMKASVDNETSTGQPATAAGVDGG</sequence>
<name>A0AAN8W3N0_9MAGN</name>
<evidence type="ECO:0000256" key="4">
    <source>
        <dbReference type="SAM" id="MobiDB-lite"/>
    </source>
</evidence>
<proteinExistence type="inferred from homology"/>
<dbReference type="PANTHER" id="PTHR21237:SF40">
    <property type="entry name" value="CELL CYCLE AND APOPTOSIS REGULATOR PROTEIN 2"/>
    <property type="match status" value="1"/>
</dbReference>
<dbReference type="Gene3D" id="3.90.20.20">
    <property type="match status" value="1"/>
</dbReference>
<evidence type="ECO:0000313" key="6">
    <source>
        <dbReference type="Proteomes" id="UP001370490"/>
    </source>
</evidence>
<dbReference type="GO" id="GO:0009507">
    <property type="term" value="C:chloroplast"/>
    <property type="evidence" value="ECO:0007669"/>
    <property type="project" value="TreeGrafter"/>
</dbReference>
<dbReference type="GO" id="GO:0051087">
    <property type="term" value="F:protein-folding chaperone binding"/>
    <property type="evidence" value="ECO:0007669"/>
    <property type="project" value="InterPro"/>
</dbReference>
<evidence type="ECO:0000256" key="3">
    <source>
        <dbReference type="RuleBase" id="RU004478"/>
    </source>
</evidence>
<dbReference type="GO" id="GO:0051082">
    <property type="term" value="F:unfolded protein binding"/>
    <property type="evidence" value="ECO:0007669"/>
    <property type="project" value="TreeGrafter"/>
</dbReference>
<dbReference type="GO" id="GO:0006457">
    <property type="term" value="P:protein folding"/>
    <property type="evidence" value="ECO:0007669"/>
    <property type="project" value="InterPro"/>
</dbReference>